<evidence type="ECO:0008006" key="3">
    <source>
        <dbReference type="Google" id="ProtNLM"/>
    </source>
</evidence>
<evidence type="ECO:0000313" key="1">
    <source>
        <dbReference type="EMBL" id="GAA1903253.1"/>
    </source>
</evidence>
<proteinExistence type="predicted"/>
<keyword evidence="2" id="KW-1185">Reference proteome</keyword>
<organism evidence="1 2">
    <name type="scientific">Streptomyces sodiiphilus</name>
    <dbReference type="NCBI Taxonomy" id="226217"/>
    <lineage>
        <taxon>Bacteria</taxon>
        <taxon>Bacillati</taxon>
        <taxon>Actinomycetota</taxon>
        <taxon>Actinomycetes</taxon>
        <taxon>Kitasatosporales</taxon>
        <taxon>Streptomycetaceae</taxon>
        <taxon>Streptomyces</taxon>
    </lineage>
</organism>
<evidence type="ECO:0000313" key="2">
    <source>
        <dbReference type="Proteomes" id="UP001501303"/>
    </source>
</evidence>
<dbReference type="EMBL" id="BAAAMJ010000010">
    <property type="protein sequence ID" value="GAA1903253.1"/>
    <property type="molecule type" value="Genomic_DNA"/>
</dbReference>
<protein>
    <recommendedName>
        <fullName evidence="3">DUF559 domain-containing protein</fullName>
    </recommendedName>
</protein>
<gene>
    <name evidence="1" type="ORF">GCM10009716_11510</name>
</gene>
<reference evidence="1 2" key="1">
    <citation type="journal article" date="2019" name="Int. J. Syst. Evol. Microbiol.">
        <title>The Global Catalogue of Microorganisms (GCM) 10K type strain sequencing project: providing services to taxonomists for standard genome sequencing and annotation.</title>
        <authorList>
            <consortium name="The Broad Institute Genomics Platform"/>
            <consortium name="The Broad Institute Genome Sequencing Center for Infectious Disease"/>
            <person name="Wu L."/>
            <person name="Ma J."/>
        </authorList>
    </citation>
    <scope>NUCLEOTIDE SEQUENCE [LARGE SCALE GENOMIC DNA]</scope>
    <source>
        <strain evidence="1 2">JCM 13581</strain>
    </source>
</reference>
<dbReference type="RefSeq" id="WP_344259408.1">
    <property type="nucleotide sequence ID" value="NZ_BAAAMJ010000010.1"/>
</dbReference>
<dbReference type="Proteomes" id="UP001501303">
    <property type="component" value="Unassembled WGS sequence"/>
</dbReference>
<comment type="caution">
    <text evidence="1">The sequence shown here is derived from an EMBL/GenBank/DDBJ whole genome shotgun (WGS) entry which is preliminary data.</text>
</comment>
<name>A0ABN2NWL6_9ACTN</name>
<sequence length="331" mass="35395">MQQRSGEAALTAAARAQCDVLTPAQLRAHGVAESTARHRCRPGGPWQRPLPRTVVLHSGPLSWEQRCWAAVLYGEVRGRAALTGRTALALHRLTAVPAPENLRRVNILVPRAAKTQTRRAGWSGGEVVVHRTRRMPPRVRMNAGLPVAPLARAVADAVSGGEPGGGPGPEAAVYEAVQARGVAPAAIAAELREGRRAAPGWLREALADLGAGVRSPAESRARRALTAAGLPLALWNVRLHLDGQWLADPDAYWPRAGVLLEVDSVAHHTSQDGWERTMARHNRIEAVGLKVLHASPRQLRTDPGAVVAAVRQALAGGPYGPWARVTVRPPR</sequence>
<accession>A0ABN2NWL6</accession>